<keyword evidence="2" id="KW-0812">Transmembrane</keyword>
<feature type="transmembrane region" description="Helical" evidence="2">
    <location>
        <begin position="69"/>
        <end position="90"/>
    </location>
</feature>
<dbReference type="EMBL" id="AOMA01000077">
    <property type="protein sequence ID" value="EMA40056.1"/>
    <property type="molecule type" value="Genomic_DNA"/>
</dbReference>
<keyword evidence="2" id="KW-0472">Membrane</keyword>
<evidence type="ECO:0000256" key="2">
    <source>
        <dbReference type="SAM" id="Phobius"/>
    </source>
</evidence>
<feature type="domain" description="DUF8119" evidence="3">
    <location>
        <begin position="29"/>
        <end position="92"/>
    </location>
</feature>
<dbReference type="RefSeq" id="WP_006672494.1">
    <property type="nucleotide sequence ID" value="NZ_AOMA01000077.1"/>
</dbReference>
<dbReference type="eggNOG" id="arCOG06361">
    <property type="taxonomic scope" value="Archaea"/>
</dbReference>
<proteinExistence type="predicted"/>
<keyword evidence="5" id="KW-1185">Reference proteome</keyword>
<feature type="region of interest" description="Disordered" evidence="1">
    <location>
        <begin position="1"/>
        <end position="31"/>
    </location>
</feature>
<evidence type="ECO:0000259" key="3">
    <source>
        <dbReference type="Pfam" id="PF26436"/>
    </source>
</evidence>
<feature type="transmembrane region" description="Helical" evidence="2">
    <location>
        <begin position="39"/>
        <end position="63"/>
    </location>
</feature>
<evidence type="ECO:0000313" key="5">
    <source>
        <dbReference type="Proteomes" id="UP000011607"/>
    </source>
</evidence>
<gene>
    <name evidence="4" type="ORF">C446_07794</name>
</gene>
<keyword evidence="2" id="KW-1133">Transmembrane helix</keyword>
<dbReference type="AlphaFoldDB" id="M0M307"/>
<dbReference type="Proteomes" id="UP000011607">
    <property type="component" value="Unassembled WGS sequence"/>
</dbReference>
<evidence type="ECO:0000256" key="1">
    <source>
        <dbReference type="SAM" id="MobiDB-lite"/>
    </source>
</evidence>
<dbReference type="InterPro" id="IPR058432">
    <property type="entry name" value="DUF8119"/>
</dbReference>
<organism evidence="4 5">
    <name type="scientific">Halobiforma nitratireducens JCM 10879</name>
    <dbReference type="NCBI Taxonomy" id="1227454"/>
    <lineage>
        <taxon>Archaea</taxon>
        <taxon>Methanobacteriati</taxon>
        <taxon>Methanobacteriota</taxon>
        <taxon>Stenosarchaea group</taxon>
        <taxon>Halobacteria</taxon>
        <taxon>Halobacteriales</taxon>
        <taxon>Natrialbaceae</taxon>
        <taxon>Halobiforma</taxon>
    </lineage>
</organism>
<evidence type="ECO:0000313" key="4">
    <source>
        <dbReference type="EMBL" id="EMA40056.1"/>
    </source>
</evidence>
<accession>M0M307</accession>
<sequence>METEPEDEQRARTGDERGRTRGRERTGTERSRHRTVVSAGIRVLADLLILSLWVLALTLAFLAFGWPRWAFYGALLLGVGVYVSITSGWWPSAAGDGDASREA</sequence>
<protein>
    <recommendedName>
        <fullName evidence="3">DUF8119 domain-containing protein</fullName>
    </recommendedName>
</protein>
<feature type="compositionally biased region" description="Basic and acidic residues" evidence="1">
    <location>
        <begin position="8"/>
        <end position="30"/>
    </location>
</feature>
<name>M0M307_9EURY</name>
<comment type="caution">
    <text evidence="4">The sequence shown here is derived from an EMBL/GenBank/DDBJ whole genome shotgun (WGS) entry which is preliminary data.</text>
</comment>
<dbReference type="Pfam" id="PF26436">
    <property type="entry name" value="DUF8119"/>
    <property type="match status" value="1"/>
</dbReference>
<reference evidence="4 5" key="1">
    <citation type="journal article" date="2014" name="PLoS Genet.">
        <title>Phylogenetically driven sequencing of extremely halophilic archaea reveals strategies for static and dynamic osmo-response.</title>
        <authorList>
            <person name="Becker E.A."/>
            <person name="Seitzer P.M."/>
            <person name="Tritt A."/>
            <person name="Larsen D."/>
            <person name="Krusor M."/>
            <person name="Yao A.I."/>
            <person name="Wu D."/>
            <person name="Madern D."/>
            <person name="Eisen J.A."/>
            <person name="Darling A.E."/>
            <person name="Facciotti M.T."/>
        </authorList>
    </citation>
    <scope>NUCLEOTIDE SEQUENCE [LARGE SCALE GENOMIC DNA]</scope>
    <source>
        <strain evidence="4 5">JCM 10879</strain>
    </source>
</reference>